<dbReference type="RefSeq" id="WP_090597394.1">
    <property type="nucleotide sequence ID" value="NZ_FNCS01000009.1"/>
</dbReference>
<keyword evidence="3" id="KW-1185">Reference proteome</keyword>
<dbReference type="InterPro" id="IPR025159">
    <property type="entry name" value="AbiEi_N"/>
</dbReference>
<dbReference type="AlphaFoldDB" id="A0A1G7XJJ0"/>
<feature type="domain" description="AbiEi antitoxin N-terminal" evidence="1">
    <location>
        <begin position="14"/>
        <end position="45"/>
    </location>
</feature>
<dbReference type="OrthoDB" id="9789781at2"/>
<dbReference type="EMBL" id="FNCS01000009">
    <property type="protein sequence ID" value="SDG83740.1"/>
    <property type="molecule type" value="Genomic_DNA"/>
</dbReference>
<evidence type="ECO:0000259" key="1">
    <source>
        <dbReference type="Pfam" id="PF13338"/>
    </source>
</evidence>
<dbReference type="Pfam" id="PF13338">
    <property type="entry name" value="AbiEi_4"/>
    <property type="match status" value="1"/>
</dbReference>
<evidence type="ECO:0000313" key="3">
    <source>
        <dbReference type="Proteomes" id="UP000199495"/>
    </source>
</evidence>
<reference evidence="2 3" key="1">
    <citation type="submission" date="2016-10" db="EMBL/GenBank/DDBJ databases">
        <authorList>
            <person name="de Groot N.N."/>
        </authorList>
    </citation>
    <scope>NUCLEOTIDE SEQUENCE [LARGE SCALE GENOMIC DNA]</scope>
    <source>
        <strain evidence="2 3">CGMCC 1.10267</strain>
    </source>
</reference>
<name>A0A1G7XJJ0_9HYPH</name>
<gene>
    <name evidence="2" type="ORF">SAMN04487974_109125</name>
</gene>
<organism evidence="2 3">
    <name type="scientific">Pelagibacterium luteolum</name>
    <dbReference type="NCBI Taxonomy" id="440168"/>
    <lineage>
        <taxon>Bacteria</taxon>
        <taxon>Pseudomonadati</taxon>
        <taxon>Pseudomonadota</taxon>
        <taxon>Alphaproteobacteria</taxon>
        <taxon>Hyphomicrobiales</taxon>
        <taxon>Devosiaceae</taxon>
        <taxon>Pelagibacterium</taxon>
    </lineage>
</organism>
<proteinExistence type="predicted"/>
<evidence type="ECO:0000313" key="2">
    <source>
        <dbReference type="EMBL" id="SDG83740.1"/>
    </source>
</evidence>
<dbReference type="STRING" id="440168.SAMN04487974_109125"/>
<accession>A0A1G7XJJ0</accession>
<protein>
    <submittedName>
        <fullName evidence="2">Transcriptional regulator, AbiEi antitoxin, Type IV TA system</fullName>
    </submittedName>
</protein>
<sequence>MIQPLPIRPIMLASELRDAGVHPRDITAALERGDILRAARGVYVTPEVYVEQQLDDAIVCHKTGGVIGHLSAAQRHGLCDASPAATEILIGHTGVGGSDLPIRLIRSRNPDTLSVGVDHEDFHGLLIRMTDRARTVVDLYRIEPKATRQHAIAALTTYLGEGDPVSTLYQYAKTFDCWQDLQPEVEAVQATLERGMSL</sequence>
<dbReference type="Proteomes" id="UP000199495">
    <property type="component" value="Unassembled WGS sequence"/>
</dbReference>